<keyword evidence="2" id="KW-0812">Transmembrane</keyword>
<organism evidence="3 4">
    <name type="scientific">Geotalea uraniireducens (strain Rf4)</name>
    <name type="common">Geobacter uraniireducens</name>
    <dbReference type="NCBI Taxonomy" id="351605"/>
    <lineage>
        <taxon>Bacteria</taxon>
        <taxon>Pseudomonadati</taxon>
        <taxon>Thermodesulfobacteriota</taxon>
        <taxon>Desulfuromonadia</taxon>
        <taxon>Geobacterales</taxon>
        <taxon>Geobacteraceae</taxon>
        <taxon>Geotalea</taxon>
    </lineage>
</organism>
<feature type="transmembrane region" description="Helical" evidence="2">
    <location>
        <begin position="116"/>
        <end position="133"/>
    </location>
</feature>
<proteinExistence type="predicted"/>
<dbReference type="STRING" id="351605.Gura_2113"/>
<dbReference type="InterPro" id="IPR011990">
    <property type="entry name" value="TPR-like_helical_dom_sf"/>
</dbReference>
<feature type="transmembrane region" description="Helical" evidence="2">
    <location>
        <begin position="270"/>
        <end position="294"/>
    </location>
</feature>
<evidence type="ECO:0000256" key="1">
    <source>
        <dbReference type="PROSITE-ProRule" id="PRU00339"/>
    </source>
</evidence>
<reference evidence="3 4" key="1">
    <citation type="submission" date="2007-05" db="EMBL/GenBank/DDBJ databases">
        <title>Complete sequence of Geobacter uraniireducens Rf4.</title>
        <authorList>
            <consortium name="US DOE Joint Genome Institute"/>
            <person name="Copeland A."/>
            <person name="Lucas S."/>
            <person name="Lapidus A."/>
            <person name="Barry K."/>
            <person name="Detter J.C."/>
            <person name="Glavina del Rio T."/>
            <person name="Hammon N."/>
            <person name="Israni S."/>
            <person name="Dalin E."/>
            <person name="Tice H."/>
            <person name="Pitluck S."/>
            <person name="Chertkov O."/>
            <person name="Brettin T."/>
            <person name="Bruce D."/>
            <person name="Han C."/>
            <person name="Schmutz J."/>
            <person name="Larimer F."/>
            <person name="Land M."/>
            <person name="Hauser L."/>
            <person name="Kyrpides N."/>
            <person name="Mikhailova N."/>
            <person name="Shelobolina E."/>
            <person name="Aklujkar M."/>
            <person name="Lovley D."/>
            <person name="Richardson P."/>
        </authorList>
    </citation>
    <scope>NUCLEOTIDE SEQUENCE [LARGE SCALE GENOMIC DNA]</scope>
    <source>
        <strain evidence="3 4">Rf4</strain>
    </source>
</reference>
<gene>
    <name evidence="3" type="ordered locus">Gura_2113</name>
</gene>
<dbReference type="Proteomes" id="UP000006695">
    <property type="component" value="Chromosome"/>
</dbReference>
<accession>A5G3D3</accession>
<feature type="repeat" description="TPR" evidence="1">
    <location>
        <begin position="590"/>
        <end position="623"/>
    </location>
</feature>
<dbReference type="OrthoDB" id="9786218at2"/>
<dbReference type="HOGENOM" id="CLU_419648_0_0_7"/>
<dbReference type="InterPro" id="IPR019734">
    <property type="entry name" value="TPR_rpt"/>
</dbReference>
<dbReference type="KEGG" id="gur:Gura_2113"/>
<evidence type="ECO:0000313" key="4">
    <source>
        <dbReference type="Proteomes" id="UP000006695"/>
    </source>
</evidence>
<feature type="transmembrane region" description="Helical" evidence="2">
    <location>
        <begin position="142"/>
        <end position="161"/>
    </location>
</feature>
<feature type="transmembrane region" description="Helical" evidence="2">
    <location>
        <begin position="211"/>
        <end position="230"/>
    </location>
</feature>
<feature type="transmembrane region" description="Helical" evidence="2">
    <location>
        <begin position="345"/>
        <end position="366"/>
    </location>
</feature>
<keyword evidence="4" id="KW-1185">Reference proteome</keyword>
<evidence type="ECO:0000256" key="2">
    <source>
        <dbReference type="SAM" id="Phobius"/>
    </source>
</evidence>
<dbReference type="AlphaFoldDB" id="A5G3D3"/>
<feature type="transmembrane region" description="Helical" evidence="2">
    <location>
        <begin position="14"/>
        <end position="31"/>
    </location>
</feature>
<feature type="transmembrane region" description="Helical" evidence="2">
    <location>
        <begin position="315"/>
        <end position="333"/>
    </location>
</feature>
<sequence>MSPFSLATPVSKRASQLLAIATVLTIAAFLFRQIHEMDIWWHLAIGRDILARHAIPIIDSFSIAGAGRHYHDSHWLFQVAAAVIHGAGGMVGIQLFMVLTWGVTLWFCYRSMDSTVAMPIRLFLLFLTVMAASERFRPRPELFTYLMIAVFFFSLRERTFLTRRGQLLIGLFQVIWTNSHGLFVLGPFMVLCAWLSALPDRWRGKSNDLVPLSRLLLLCMFATIISPYGWGTWRYALLLATEVKGGGPAIFRFLGELSPTLGFDTMSKPAFWFFAALFVLCLATIIFAACRGRIRTNWLPMVAGMALLALSGRRNMVLFALVASPFICDQLAIHAWPRKPVSAPITLIVAAAVLFWGSLPVSGIYYTSLHPKPTRFGLGATPSYFPYGLPAFLEKVSFRGPIYNCNLLGGFYLFHGYPELRPLFDGRWEVYDPATLDEIMEAAYNKNLWQKMLSRYDFKGILLHHDAAESRGLLPSLAADPMWRLVYLDYAASFWMRSDQPALPPPLDPALVVSRPDHPVNYYDCLSLGRFLYLTNASAARIANLNRALTLGVEREFVLELLGGAYLDSADDVKAEAVFTDLLRQYPRNVKAMVNMAVIYGNRGNLPKAEMYLNDAILHDPDNATARSNLTTLRRIKKMNADLLLSLNGGTKE</sequence>
<evidence type="ECO:0000313" key="3">
    <source>
        <dbReference type="EMBL" id="ABQ26301.1"/>
    </source>
</evidence>
<feature type="transmembrane region" description="Helical" evidence="2">
    <location>
        <begin position="75"/>
        <end position="96"/>
    </location>
</feature>
<name>A5G3D3_GEOUR</name>
<dbReference type="RefSeq" id="WP_011939002.1">
    <property type="nucleotide sequence ID" value="NC_009483.1"/>
</dbReference>
<dbReference type="EMBL" id="CP000698">
    <property type="protein sequence ID" value="ABQ26301.1"/>
    <property type="molecule type" value="Genomic_DNA"/>
</dbReference>
<keyword evidence="2" id="KW-0472">Membrane</keyword>
<keyword evidence="1" id="KW-0802">TPR repeat</keyword>
<dbReference type="Gene3D" id="1.25.40.10">
    <property type="entry name" value="Tetratricopeptide repeat domain"/>
    <property type="match status" value="1"/>
</dbReference>
<dbReference type="SUPFAM" id="SSF48452">
    <property type="entry name" value="TPR-like"/>
    <property type="match status" value="1"/>
</dbReference>
<keyword evidence="2" id="KW-1133">Transmembrane helix</keyword>
<protein>
    <submittedName>
        <fullName evidence="3">Uncharacterized protein</fullName>
    </submittedName>
</protein>
<feature type="transmembrane region" description="Helical" evidence="2">
    <location>
        <begin position="181"/>
        <end position="199"/>
    </location>
</feature>
<dbReference type="PROSITE" id="PS50005">
    <property type="entry name" value="TPR"/>
    <property type="match status" value="1"/>
</dbReference>